<evidence type="ECO:0000313" key="2">
    <source>
        <dbReference type="Proteomes" id="UP000243579"/>
    </source>
</evidence>
<gene>
    <name evidence="1" type="ORF">ACHHYP_02148</name>
</gene>
<sequence length="394" mass="45722">MTFSPPSSLLTLAESTTPPKKKYNKRIYNRDRQRMLQLERVKELTTLKEQIAELEKTMAGMSCHLPRAARVSPSIIGPLLWKDIAAALGEAATESTALQASLRRKVARQEHLVREMSKWVTSMMRVEKPLDFANAFWKNISLTGDAEARRLGCEWIADHLFHNTDRTFQECGFPDPSCLEPFHHFNLSVDEHERCTYGWIKQRILPISFENASRAFQKIHVDNSMGLGQREFLEEGLLATPKKRIDYSRQSFIIPDRHGGRKDWENWLCGEYLEADRYVFVMRSIHSDPKHEIGTVQRNRMTWVVVDRIGSMQTRTREFMTLSNYWTKEHGNLSLDQEARSWGCRLDRVPEHLKYQTFKEHMRQGGEIHAAKFTRQLMAAIESTKSATSPSRPQ</sequence>
<reference evidence="1 2" key="1">
    <citation type="journal article" date="2014" name="Genome Biol. Evol.">
        <title>The secreted proteins of Achlya hypogyna and Thraustotheca clavata identify the ancestral oomycete secretome and reveal gene acquisitions by horizontal gene transfer.</title>
        <authorList>
            <person name="Misner I."/>
            <person name="Blouin N."/>
            <person name="Leonard G."/>
            <person name="Richards T.A."/>
            <person name="Lane C.E."/>
        </authorList>
    </citation>
    <scope>NUCLEOTIDE SEQUENCE [LARGE SCALE GENOMIC DNA]</scope>
    <source>
        <strain evidence="1 2">ATCC 48635</strain>
    </source>
</reference>
<dbReference type="EMBL" id="JNBR01000020">
    <property type="protein sequence ID" value="OQS00921.1"/>
    <property type="molecule type" value="Genomic_DNA"/>
</dbReference>
<proteinExistence type="predicted"/>
<comment type="caution">
    <text evidence="1">The sequence shown here is derived from an EMBL/GenBank/DDBJ whole genome shotgun (WGS) entry which is preliminary data.</text>
</comment>
<keyword evidence="2" id="KW-1185">Reference proteome</keyword>
<dbReference type="OrthoDB" id="62404at2759"/>
<name>A0A1V9ZSJ7_ACHHY</name>
<accession>A0A1V9ZSJ7</accession>
<evidence type="ECO:0000313" key="1">
    <source>
        <dbReference type="EMBL" id="OQS00921.1"/>
    </source>
</evidence>
<protein>
    <submittedName>
        <fullName evidence="1">Uncharacterized protein</fullName>
    </submittedName>
</protein>
<organism evidence="1 2">
    <name type="scientific">Achlya hypogyna</name>
    <name type="common">Oomycete</name>
    <name type="synonym">Protoachlya hypogyna</name>
    <dbReference type="NCBI Taxonomy" id="1202772"/>
    <lineage>
        <taxon>Eukaryota</taxon>
        <taxon>Sar</taxon>
        <taxon>Stramenopiles</taxon>
        <taxon>Oomycota</taxon>
        <taxon>Saprolegniomycetes</taxon>
        <taxon>Saprolegniales</taxon>
        <taxon>Achlyaceae</taxon>
        <taxon>Achlya</taxon>
    </lineage>
</organism>
<dbReference type="AlphaFoldDB" id="A0A1V9ZSJ7"/>
<dbReference type="Proteomes" id="UP000243579">
    <property type="component" value="Unassembled WGS sequence"/>
</dbReference>